<gene>
    <name evidence="2" type="ORF">BSAL_09210</name>
</gene>
<dbReference type="EMBL" id="CYKH01001475">
    <property type="protein sequence ID" value="CUG87216.1"/>
    <property type="molecule type" value="Genomic_DNA"/>
</dbReference>
<dbReference type="Proteomes" id="UP000051952">
    <property type="component" value="Unassembled WGS sequence"/>
</dbReference>
<evidence type="ECO:0000256" key="1">
    <source>
        <dbReference type="SAM" id="MobiDB-lite"/>
    </source>
</evidence>
<evidence type="ECO:0000313" key="2">
    <source>
        <dbReference type="EMBL" id="CUG87216.1"/>
    </source>
</evidence>
<keyword evidence="3" id="KW-1185">Reference proteome</keyword>
<proteinExistence type="predicted"/>
<organism evidence="2 3">
    <name type="scientific">Bodo saltans</name>
    <name type="common">Flagellated protozoan</name>
    <dbReference type="NCBI Taxonomy" id="75058"/>
    <lineage>
        <taxon>Eukaryota</taxon>
        <taxon>Discoba</taxon>
        <taxon>Euglenozoa</taxon>
        <taxon>Kinetoplastea</taxon>
        <taxon>Metakinetoplastina</taxon>
        <taxon>Eubodonida</taxon>
        <taxon>Bodonidae</taxon>
        <taxon>Bodo</taxon>
    </lineage>
</organism>
<protein>
    <submittedName>
        <fullName evidence="2">Uncharacterized protein</fullName>
    </submittedName>
</protein>
<reference evidence="3" key="1">
    <citation type="submission" date="2015-09" db="EMBL/GenBank/DDBJ databases">
        <authorList>
            <consortium name="Pathogen Informatics"/>
        </authorList>
    </citation>
    <scope>NUCLEOTIDE SEQUENCE [LARGE SCALE GENOMIC DNA]</scope>
    <source>
        <strain evidence="3">Lake Konstanz</strain>
    </source>
</reference>
<feature type="compositionally biased region" description="Basic and acidic residues" evidence="1">
    <location>
        <begin position="144"/>
        <end position="153"/>
    </location>
</feature>
<sequence length="161" mass="17856">MFAPQLAVYGVFDTPHEEDKSVSMSDAMRSFLSSDAADDVTSSFFLMKIEREQREREQVTKVSSKQQQEQQHPGLREEASEGAKSTHPSRLGLVSPRRARQSQIACNQASMNKSFGSYDLPSFPSSVTPSQASGSAPMPTYTIREPHVSESGKKKNGRDRK</sequence>
<name>A0A0S4JB25_BODSA</name>
<accession>A0A0S4JB25</accession>
<dbReference type="VEuPathDB" id="TriTrypDB:BSAL_09210"/>
<feature type="compositionally biased region" description="Polar residues" evidence="1">
    <location>
        <begin position="123"/>
        <end position="134"/>
    </location>
</feature>
<feature type="region of interest" description="Disordered" evidence="1">
    <location>
        <begin position="53"/>
        <end position="161"/>
    </location>
</feature>
<feature type="compositionally biased region" description="Polar residues" evidence="1">
    <location>
        <begin position="60"/>
        <end position="71"/>
    </location>
</feature>
<evidence type="ECO:0000313" key="3">
    <source>
        <dbReference type="Proteomes" id="UP000051952"/>
    </source>
</evidence>
<dbReference type="AlphaFoldDB" id="A0A0S4JB25"/>
<feature type="compositionally biased region" description="Polar residues" evidence="1">
    <location>
        <begin position="101"/>
        <end position="115"/>
    </location>
</feature>